<evidence type="ECO:0000313" key="3">
    <source>
        <dbReference type="Proteomes" id="UP000324222"/>
    </source>
</evidence>
<keyword evidence="1" id="KW-0472">Membrane</keyword>
<dbReference type="EMBL" id="VSRR010004674">
    <property type="protein sequence ID" value="MPC40390.1"/>
    <property type="molecule type" value="Genomic_DNA"/>
</dbReference>
<dbReference type="AlphaFoldDB" id="A0A5B7EZ85"/>
<keyword evidence="1" id="KW-1133">Transmembrane helix</keyword>
<keyword evidence="1" id="KW-0812">Transmembrane</keyword>
<dbReference type="Proteomes" id="UP000324222">
    <property type="component" value="Unassembled WGS sequence"/>
</dbReference>
<proteinExistence type="predicted"/>
<gene>
    <name evidence="2" type="ORF">E2C01_033945</name>
</gene>
<evidence type="ECO:0000313" key="2">
    <source>
        <dbReference type="EMBL" id="MPC40390.1"/>
    </source>
</evidence>
<protein>
    <submittedName>
        <fullName evidence="2">Uncharacterized protein</fullName>
    </submittedName>
</protein>
<keyword evidence="3" id="KW-1185">Reference proteome</keyword>
<organism evidence="2 3">
    <name type="scientific">Portunus trituberculatus</name>
    <name type="common">Swimming crab</name>
    <name type="synonym">Neptunus trituberculatus</name>
    <dbReference type="NCBI Taxonomy" id="210409"/>
    <lineage>
        <taxon>Eukaryota</taxon>
        <taxon>Metazoa</taxon>
        <taxon>Ecdysozoa</taxon>
        <taxon>Arthropoda</taxon>
        <taxon>Crustacea</taxon>
        <taxon>Multicrustacea</taxon>
        <taxon>Malacostraca</taxon>
        <taxon>Eumalacostraca</taxon>
        <taxon>Eucarida</taxon>
        <taxon>Decapoda</taxon>
        <taxon>Pleocyemata</taxon>
        <taxon>Brachyura</taxon>
        <taxon>Eubrachyura</taxon>
        <taxon>Portunoidea</taxon>
        <taxon>Portunidae</taxon>
        <taxon>Portuninae</taxon>
        <taxon>Portunus</taxon>
    </lineage>
</organism>
<evidence type="ECO:0000256" key="1">
    <source>
        <dbReference type="SAM" id="Phobius"/>
    </source>
</evidence>
<reference evidence="2 3" key="1">
    <citation type="submission" date="2019-05" db="EMBL/GenBank/DDBJ databases">
        <title>Another draft genome of Portunus trituberculatus and its Hox gene families provides insights of decapod evolution.</title>
        <authorList>
            <person name="Jeong J.-H."/>
            <person name="Song I."/>
            <person name="Kim S."/>
            <person name="Choi T."/>
            <person name="Kim D."/>
            <person name="Ryu S."/>
            <person name="Kim W."/>
        </authorList>
    </citation>
    <scope>NUCLEOTIDE SEQUENCE [LARGE SCALE GENOMIC DNA]</scope>
    <source>
        <tissue evidence="2">Muscle</tissue>
    </source>
</reference>
<comment type="caution">
    <text evidence="2">The sequence shown here is derived from an EMBL/GenBank/DDBJ whole genome shotgun (WGS) entry which is preliminary data.</text>
</comment>
<sequence>MLAVEHIVVVCVGNDDDATVLRIMVVHGEVLLHMKLLMLAVVRLTIMVVVVVAAAEVAFPPAGVE</sequence>
<feature type="transmembrane region" description="Helical" evidence="1">
    <location>
        <begin position="36"/>
        <end position="59"/>
    </location>
</feature>
<accession>A0A5B7EZ85</accession>
<name>A0A5B7EZ85_PORTR</name>